<organism evidence="2 3">
    <name type="scientific">Lentinula detonsa</name>
    <dbReference type="NCBI Taxonomy" id="2804962"/>
    <lineage>
        <taxon>Eukaryota</taxon>
        <taxon>Fungi</taxon>
        <taxon>Dikarya</taxon>
        <taxon>Basidiomycota</taxon>
        <taxon>Agaricomycotina</taxon>
        <taxon>Agaricomycetes</taxon>
        <taxon>Agaricomycetidae</taxon>
        <taxon>Agaricales</taxon>
        <taxon>Marasmiineae</taxon>
        <taxon>Omphalotaceae</taxon>
        <taxon>Lentinula</taxon>
    </lineage>
</organism>
<accession>A0AA38PU78</accession>
<dbReference type="AlphaFoldDB" id="A0AA38PU78"/>
<dbReference type="PROSITE" id="PS50181">
    <property type="entry name" value="FBOX"/>
    <property type="match status" value="1"/>
</dbReference>
<gene>
    <name evidence="2" type="ORF">F5890DRAFT_1533172</name>
</gene>
<dbReference type="Proteomes" id="UP001163850">
    <property type="component" value="Unassembled WGS sequence"/>
</dbReference>
<protein>
    <recommendedName>
        <fullName evidence="1">F-box domain-containing protein</fullName>
    </recommendedName>
</protein>
<evidence type="ECO:0000313" key="2">
    <source>
        <dbReference type="EMBL" id="KAJ3981829.1"/>
    </source>
</evidence>
<dbReference type="Gene3D" id="3.80.10.10">
    <property type="entry name" value="Ribonuclease Inhibitor"/>
    <property type="match status" value="1"/>
</dbReference>
<evidence type="ECO:0000259" key="1">
    <source>
        <dbReference type="PROSITE" id="PS50181"/>
    </source>
</evidence>
<proteinExistence type="predicted"/>
<sequence length="470" mass="54175">MYFSKLPLEILDTILSDLDEYADLIAFALAAKGLYRIVVPRHSEYRVLRIRHRFPGLWAHLARRADLSRNLREIHISQKNDQATLERHPTTLVSSYLPDGMTDPWKEEEGRVQNFLVVLGYMERLKTFQWDFRHDAGSLYMTAEQELQLFGTLSKISLIETLVLAGELRCLALAKFHQFQLAWDMPKLLDLTLMGSVWTSPAASLSLKHVLKQCVRLKRLQIPIEAIGICDIAIPTLRQLSLFLQSGTTSASIKQWNVFLENHPLLEDFWCNPSSTLVLPRNGLTKLKRLSIERNFLDSFRNAERVPEALECLQYTSFRFDTGLLPPSRCNLGNLKKLYLLTVKAEEELHAIAASCPALTWLHINGGVKFGLDVWLDFLSSLPDLEIFRGSAIWKSVNDDNERMHMAIMKLVQRCPNLRELDHRSVHGKLGRNRNIVIIKEQMANGLHVRYEVRRPRFRDRICFMDDAFA</sequence>
<evidence type="ECO:0000313" key="3">
    <source>
        <dbReference type="Proteomes" id="UP001163850"/>
    </source>
</evidence>
<feature type="domain" description="F-box" evidence="1">
    <location>
        <begin position="1"/>
        <end position="48"/>
    </location>
</feature>
<dbReference type="InterPro" id="IPR032675">
    <property type="entry name" value="LRR_dom_sf"/>
</dbReference>
<comment type="caution">
    <text evidence="2">The sequence shown here is derived from an EMBL/GenBank/DDBJ whole genome shotgun (WGS) entry which is preliminary data.</text>
</comment>
<dbReference type="EMBL" id="MU802092">
    <property type="protein sequence ID" value="KAJ3981829.1"/>
    <property type="molecule type" value="Genomic_DNA"/>
</dbReference>
<reference evidence="2" key="1">
    <citation type="submission" date="2022-08" db="EMBL/GenBank/DDBJ databases">
        <authorList>
            <consortium name="DOE Joint Genome Institute"/>
            <person name="Min B."/>
            <person name="Riley R."/>
            <person name="Sierra-Patev S."/>
            <person name="Naranjo-Ortiz M."/>
            <person name="Looney B."/>
            <person name="Konkel Z."/>
            <person name="Slot J.C."/>
            <person name="Sakamoto Y."/>
            <person name="Steenwyk J.L."/>
            <person name="Rokas A."/>
            <person name="Carro J."/>
            <person name="Camarero S."/>
            <person name="Ferreira P."/>
            <person name="Molpeceres G."/>
            <person name="Ruiz-Duenas F.J."/>
            <person name="Serrano A."/>
            <person name="Henrissat B."/>
            <person name="Drula E."/>
            <person name="Hughes K.W."/>
            <person name="Mata J.L."/>
            <person name="Ishikawa N.K."/>
            <person name="Vargas-Isla R."/>
            <person name="Ushijima S."/>
            <person name="Smith C.A."/>
            <person name="Ahrendt S."/>
            <person name="Andreopoulos W."/>
            <person name="He G."/>
            <person name="Labutti K."/>
            <person name="Lipzen A."/>
            <person name="Ng V."/>
            <person name="Sandor L."/>
            <person name="Barry K."/>
            <person name="Martinez A.T."/>
            <person name="Xiao Y."/>
            <person name="Gibbons J.G."/>
            <person name="Terashima K."/>
            <person name="Hibbett D.S."/>
            <person name="Grigoriev I.V."/>
        </authorList>
    </citation>
    <scope>NUCLEOTIDE SEQUENCE</scope>
    <source>
        <strain evidence="2">TFB7829</strain>
    </source>
</reference>
<dbReference type="SUPFAM" id="SSF52047">
    <property type="entry name" value="RNI-like"/>
    <property type="match status" value="1"/>
</dbReference>
<name>A0AA38PU78_9AGAR</name>
<dbReference type="InterPro" id="IPR001810">
    <property type="entry name" value="F-box_dom"/>
</dbReference>